<accession>B1T347</accession>
<feature type="transmembrane region" description="Helical" evidence="1">
    <location>
        <begin position="6"/>
        <end position="26"/>
    </location>
</feature>
<dbReference type="EMBL" id="ABLK01000054">
    <property type="protein sequence ID" value="EDT42001.1"/>
    <property type="molecule type" value="Genomic_DNA"/>
</dbReference>
<dbReference type="Proteomes" id="UP000004814">
    <property type="component" value="Unassembled WGS sequence"/>
</dbReference>
<reference evidence="2 3" key="1">
    <citation type="submission" date="2008-03" db="EMBL/GenBank/DDBJ databases">
        <title>Sequencing of the draft genome and assembly of Burkholderia ambifaria MEX-5.</title>
        <authorList>
            <consortium name="US DOE Joint Genome Institute (JGI-PGF)"/>
            <person name="Copeland A."/>
            <person name="Lucas S."/>
            <person name="Lapidus A."/>
            <person name="Glavina del Rio T."/>
            <person name="Dalin E."/>
            <person name="Tice H."/>
            <person name="Bruce D."/>
            <person name="Goodwin L."/>
            <person name="Pitluck S."/>
            <person name="Larimer F."/>
            <person name="Land M.L."/>
            <person name="Hauser L."/>
            <person name="Tiedje J."/>
            <person name="Richardson P."/>
        </authorList>
    </citation>
    <scope>NUCLEOTIDE SEQUENCE [LARGE SCALE GENOMIC DNA]</scope>
    <source>
        <strain evidence="2 3">MEX-5</strain>
    </source>
</reference>
<evidence type="ECO:0000313" key="2">
    <source>
        <dbReference type="EMBL" id="EDT42001.1"/>
    </source>
</evidence>
<keyword evidence="1" id="KW-0812">Transmembrane</keyword>
<evidence type="ECO:0000256" key="1">
    <source>
        <dbReference type="SAM" id="Phobius"/>
    </source>
</evidence>
<organism evidence="2 3">
    <name type="scientific">Burkholderia ambifaria MEX-5</name>
    <dbReference type="NCBI Taxonomy" id="396597"/>
    <lineage>
        <taxon>Bacteria</taxon>
        <taxon>Pseudomonadati</taxon>
        <taxon>Pseudomonadota</taxon>
        <taxon>Betaproteobacteria</taxon>
        <taxon>Burkholderiales</taxon>
        <taxon>Burkholderiaceae</taxon>
        <taxon>Burkholderia</taxon>
        <taxon>Burkholderia cepacia complex</taxon>
    </lineage>
</organism>
<dbReference type="AlphaFoldDB" id="B1T347"/>
<dbReference type="Pfam" id="PF14373">
    <property type="entry name" value="Imm_superinfect"/>
    <property type="match status" value="1"/>
</dbReference>
<evidence type="ECO:0000313" key="3">
    <source>
        <dbReference type="Proteomes" id="UP000004814"/>
    </source>
</evidence>
<keyword evidence="1" id="KW-1133">Transmembrane helix</keyword>
<proteinExistence type="predicted"/>
<sequence length="109" mass="12245">MQHAVLIQVAGSVAAIALYFLPAVIADRRGRHDKLMIAMFNALFAWTGIGWLMTLYWACQPNPQTDVAQTILAKRRGSSMRTFSTGLVERVQRRVAAQEQWAEKQGCPR</sequence>
<feature type="transmembrane region" description="Helical" evidence="1">
    <location>
        <begin position="38"/>
        <end position="58"/>
    </location>
</feature>
<evidence type="ECO:0008006" key="4">
    <source>
        <dbReference type="Google" id="ProtNLM"/>
    </source>
</evidence>
<protein>
    <recommendedName>
        <fullName evidence="4">Immunity protein</fullName>
    </recommendedName>
</protein>
<keyword evidence="1" id="KW-0472">Membrane</keyword>
<name>B1T347_9BURK</name>
<comment type="caution">
    <text evidence="2">The sequence shown here is derived from an EMBL/GenBank/DDBJ whole genome shotgun (WGS) entry which is preliminary data.</text>
</comment>
<dbReference type="RefSeq" id="WP_006758166.1">
    <property type="nucleotide sequence ID" value="NZ_ABLK01000054.1"/>
</dbReference>
<dbReference type="InterPro" id="IPR016410">
    <property type="entry name" value="Phage_imm"/>
</dbReference>
<dbReference type="PATRIC" id="fig|396597.7.peg.5946"/>
<gene>
    <name evidence="2" type="ORF">BamMEX5DRAFT_2213</name>
</gene>